<feature type="region of interest" description="Disordered" evidence="1">
    <location>
        <begin position="193"/>
        <end position="218"/>
    </location>
</feature>
<name>X0YED1_9ZZZZ</name>
<dbReference type="EMBL" id="BARS01050288">
    <property type="protein sequence ID" value="GAG47033.1"/>
    <property type="molecule type" value="Genomic_DNA"/>
</dbReference>
<feature type="compositionally biased region" description="Polar residues" evidence="1">
    <location>
        <begin position="196"/>
        <end position="211"/>
    </location>
</feature>
<sequence>YITADKGDVQIETAAGKTSPKDAKLIGNVVIHIVPIEGGNISEGFIYLDDVTYISEKSQFSTDGPVKFVSADAQMLATGMELVYNDELDQLEFLRIINLESLRIRPSSQSTLFSSRQPSGDASGETETSATPSKDVTEEAKGRRYRCLFSKNVFVDHPEQVILSDELFINNIFESKGPAPLSSEADPCAVEGVQTAPDSNKQDTAPQPSKSEQYDETSTDIVVTCDNGIFITPMDSTSV</sequence>
<evidence type="ECO:0000313" key="2">
    <source>
        <dbReference type="EMBL" id="GAG47033.1"/>
    </source>
</evidence>
<feature type="region of interest" description="Disordered" evidence="1">
    <location>
        <begin position="108"/>
        <end position="137"/>
    </location>
</feature>
<feature type="compositionally biased region" description="Polar residues" evidence="1">
    <location>
        <begin position="108"/>
        <end position="134"/>
    </location>
</feature>
<gene>
    <name evidence="2" type="ORF">S01H1_75099</name>
</gene>
<protein>
    <submittedName>
        <fullName evidence="2">Uncharacterized protein</fullName>
    </submittedName>
</protein>
<comment type="caution">
    <text evidence="2">The sequence shown here is derived from an EMBL/GenBank/DDBJ whole genome shotgun (WGS) entry which is preliminary data.</text>
</comment>
<organism evidence="2">
    <name type="scientific">marine sediment metagenome</name>
    <dbReference type="NCBI Taxonomy" id="412755"/>
    <lineage>
        <taxon>unclassified sequences</taxon>
        <taxon>metagenomes</taxon>
        <taxon>ecological metagenomes</taxon>
    </lineage>
</organism>
<dbReference type="AlphaFoldDB" id="X0YED1"/>
<feature type="non-terminal residue" evidence="2">
    <location>
        <position position="239"/>
    </location>
</feature>
<reference evidence="2" key="1">
    <citation type="journal article" date="2014" name="Front. Microbiol.">
        <title>High frequency of phylogenetically diverse reductive dehalogenase-homologous genes in deep subseafloor sedimentary metagenomes.</title>
        <authorList>
            <person name="Kawai M."/>
            <person name="Futagami T."/>
            <person name="Toyoda A."/>
            <person name="Takaki Y."/>
            <person name="Nishi S."/>
            <person name="Hori S."/>
            <person name="Arai W."/>
            <person name="Tsubouchi T."/>
            <person name="Morono Y."/>
            <person name="Uchiyama I."/>
            <person name="Ito T."/>
            <person name="Fujiyama A."/>
            <person name="Inagaki F."/>
            <person name="Takami H."/>
        </authorList>
    </citation>
    <scope>NUCLEOTIDE SEQUENCE</scope>
    <source>
        <strain evidence="2">Expedition CK06-06</strain>
    </source>
</reference>
<proteinExistence type="predicted"/>
<feature type="non-terminal residue" evidence="2">
    <location>
        <position position="1"/>
    </location>
</feature>
<evidence type="ECO:0000256" key="1">
    <source>
        <dbReference type="SAM" id="MobiDB-lite"/>
    </source>
</evidence>
<dbReference type="Gene3D" id="2.60.450.10">
    <property type="entry name" value="Lipopolysaccharide (LPS) transport protein A like domain"/>
    <property type="match status" value="1"/>
</dbReference>
<accession>X0YED1</accession>